<sequence>MKTKDVQLIVIVLLAALAALAVGRLMLNDHDVDEHYAVIYAGQEEYQRIPLSEPQTVIIDKDGKHNEIRVWEEGVVMHASNCDSQDCIHQGEVTLENLETRILGGWIICLPNEIAIELVKDEGEDE</sequence>
<accession>A0ABU9VS32</accession>
<dbReference type="Gene3D" id="2.60.320.10">
    <property type="entry name" value="N-utilization substance G protein NusG, insert domain"/>
    <property type="match status" value="1"/>
</dbReference>
<protein>
    <submittedName>
        <fullName evidence="1">NusG domain II-containing protein</fullName>
    </submittedName>
</protein>
<organism evidence="1 2">
    <name type="scientific">Anoxynatronum sibiricum</name>
    <dbReference type="NCBI Taxonomy" id="210623"/>
    <lineage>
        <taxon>Bacteria</taxon>
        <taxon>Bacillati</taxon>
        <taxon>Bacillota</taxon>
        <taxon>Clostridia</taxon>
        <taxon>Eubacteriales</taxon>
        <taxon>Clostridiaceae</taxon>
        <taxon>Anoxynatronum</taxon>
    </lineage>
</organism>
<evidence type="ECO:0000313" key="2">
    <source>
        <dbReference type="Proteomes" id="UP001407405"/>
    </source>
</evidence>
<comment type="caution">
    <text evidence="1">The sequence shown here is derived from an EMBL/GenBank/DDBJ whole genome shotgun (WGS) entry which is preliminary data.</text>
</comment>
<keyword evidence="2" id="KW-1185">Reference proteome</keyword>
<name>A0ABU9VS32_9CLOT</name>
<dbReference type="Pfam" id="PF07009">
    <property type="entry name" value="NusG_II"/>
    <property type="match status" value="1"/>
</dbReference>
<dbReference type="EMBL" id="JBCITM010000004">
    <property type="protein sequence ID" value="MEN1759978.1"/>
    <property type="molecule type" value="Genomic_DNA"/>
</dbReference>
<dbReference type="Proteomes" id="UP001407405">
    <property type="component" value="Unassembled WGS sequence"/>
</dbReference>
<evidence type="ECO:0000313" key="1">
    <source>
        <dbReference type="EMBL" id="MEN1759978.1"/>
    </source>
</evidence>
<reference evidence="1 2" key="1">
    <citation type="submission" date="2024-04" db="EMBL/GenBank/DDBJ databases">
        <title>Genome sequencing and metabolic network reconstruction of aminoacids and betaine degradation by Anoxynatronum sibiricum.</title>
        <authorList>
            <person name="Detkova E.N."/>
            <person name="Boltjanskaja Y.V."/>
            <person name="Mardanov A.V."/>
            <person name="Kevbrin V."/>
        </authorList>
    </citation>
    <scope>NUCLEOTIDE SEQUENCE [LARGE SCALE GENOMIC DNA]</scope>
    <source>
        <strain evidence="1 2">Z-7981</strain>
    </source>
</reference>
<gene>
    <name evidence="1" type="ORF">AAIG11_05820</name>
</gene>
<dbReference type="InterPro" id="IPR038690">
    <property type="entry name" value="NusG_2_sf"/>
</dbReference>
<dbReference type="RefSeq" id="WP_343185302.1">
    <property type="nucleotide sequence ID" value="NZ_JBCITM010000004.1"/>
</dbReference>
<proteinExistence type="predicted"/>